<dbReference type="OrthoDB" id="273345at2759"/>
<dbReference type="GO" id="GO:0005737">
    <property type="term" value="C:cytoplasm"/>
    <property type="evidence" value="ECO:0007669"/>
    <property type="project" value="TreeGrafter"/>
</dbReference>
<proteinExistence type="predicted"/>
<evidence type="ECO:0000259" key="1">
    <source>
        <dbReference type="Pfam" id="PF10354"/>
    </source>
</evidence>
<dbReference type="Pfam" id="PF10354">
    <property type="entry name" value="BMT5-like"/>
    <property type="match status" value="1"/>
</dbReference>
<dbReference type="GO" id="GO:0070475">
    <property type="term" value="P:rRNA base methylation"/>
    <property type="evidence" value="ECO:0007669"/>
    <property type="project" value="InterPro"/>
</dbReference>
<sequence>MKTKRLRQYSNKQRILLVGEVDFSFSLSLARAFGSATNLTATSLDTREEIELNYANGKANIEELTRLGCTVIHGFNVHSMRLAPRSERYDRIIFNFPHSGLHQELVRGFLKSAKKMVKDKDGEIHITHKTAHPFSEWKIEILAEANGLCLTQEVEFNKWYFPGYSNKKGSGPCWAFPSPCPTL</sequence>
<dbReference type="GO" id="GO:0070042">
    <property type="term" value="F:rRNA (uridine-N3-)-methyltransferase activity"/>
    <property type="evidence" value="ECO:0007669"/>
    <property type="project" value="InterPro"/>
</dbReference>
<keyword evidence="2" id="KW-1185">Reference proteome</keyword>
<reference evidence="2" key="1">
    <citation type="journal article" date="2019" name="Database">
        <title>The radish genome database (RadishGD): an integrated information resource for radish genomics.</title>
        <authorList>
            <person name="Yu H.J."/>
            <person name="Baek S."/>
            <person name="Lee Y.J."/>
            <person name="Cho A."/>
            <person name="Mun J.H."/>
        </authorList>
    </citation>
    <scope>NUCLEOTIDE SEQUENCE [LARGE SCALE GENOMIC DNA]</scope>
    <source>
        <strain evidence="2">cv. WK10039</strain>
    </source>
</reference>
<accession>A0A6J0M2V9</accession>
<dbReference type="Gene3D" id="3.40.50.150">
    <property type="entry name" value="Vaccinia Virus protein VP39"/>
    <property type="match status" value="1"/>
</dbReference>
<organism evidence="2 3">
    <name type="scientific">Raphanus sativus</name>
    <name type="common">Radish</name>
    <name type="synonym">Raphanus raphanistrum var. sativus</name>
    <dbReference type="NCBI Taxonomy" id="3726"/>
    <lineage>
        <taxon>Eukaryota</taxon>
        <taxon>Viridiplantae</taxon>
        <taxon>Streptophyta</taxon>
        <taxon>Embryophyta</taxon>
        <taxon>Tracheophyta</taxon>
        <taxon>Spermatophyta</taxon>
        <taxon>Magnoliopsida</taxon>
        <taxon>eudicotyledons</taxon>
        <taxon>Gunneridae</taxon>
        <taxon>Pentapetalae</taxon>
        <taxon>rosids</taxon>
        <taxon>malvids</taxon>
        <taxon>Brassicales</taxon>
        <taxon>Brassicaceae</taxon>
        <taxon>Brassiceae</taxon>
        <taxon>Raphanus</taxon>
    </lineage>
</organism>
<dbReference type="Proteomes" id="UP000504610">
    <property type="component" value="Chromosome 2"/>
</dbReference>
<dbReference type="PANTHER" id="PTHR11538">
    <property type="entry name" value="PHENYLALANYL-TRNA SYNTHETASE"/>
    <property type="match status" value="1"/>
</dbReference>
<dbReference type="PANTHER" id="PTHR11538:SF86">
    <property type="entry name" value="25S RRNA (URIDINE-N(3))-METHYLTRANSFERASE BMT5-LIKE DOMAIN-CONTAINING PROTEIN"/>
    <property type="match status" value="1"/>
</dbReference>
<dbReference type="RefSeq" id="XP_018466338.1">
    <property type="nucleotide sequence ID" value="XM_018610836.1"/>
</dbReference>
<reference evidence="3" key="2">
    <citation type="submission" date="2025-08" db="UniProtKB">
        <authorList>
            <consortium name="RefSeq"/>
        </authorList>
    </citation>
    <scope>IDENTIFICATION</scope>
    <source>
        <tissue evidence="3">Leaf</tissue>
    </source>
</reference>
<dbReference type="KEGG" id="rsz:108837822"/>
<gene>
    <name evidence="3" type="primary">LOC108837822</name>
</gene>
<protein>
    <submittedName>
        <fullName evidence="3">Uncharacterized protein At4g26485-like</fullName>
    </submittedName>
</protein>
<dbReference type="InterPro" id="IPR019446">
    <property type="entry name" value="BMT5-like"/>
</dbReference>
<dbReference type="AlphaFoldDB" id="A0A6J0M2V9"/>
<evidence type="ECO:0000313" key="3">
    <source>
        <dbReference type="RefSeq" id="XP_018466338.1"/>
    </source>
</evidence>
<name>A0A6J0M2V9_RAPSA</name>
<dbReference type="InterPro" id="IPR029063">
    <property type="entry name" value="SAM-dependent_MTases_sf"/>
</dbReference>
<dbReference type="GeneID" id="108837822"/>
<dbReference type="SUPFAM" id="SSF53335">
    <property type="entry name" value="S-adenosyl-L-methionine-dependent methyltransferases"/>
    <property type="match status" value="1"/>
</dbReference>
<evidence type="ECO:0000313" key="2">
    <source>
        <dbReference type="Proteomes" id="UP000504610"/>
    </source>
</evidence>
<feature type="domain" description="25S rRNA (uridine-N(3))-methyltransferase BMT5-like" evidence="1">
    <location>
        <begin position="16"/>
        <end position="168"/>
    </location>
</feature>